<feature type="transmembrane region" description="Helical" evidence="6">
    <location>
        <begin position="285"/>
        <end position="305"/>
    </location>
</feature>
<dbReference type="InterPro" id="IPR003439">
    <property type="entry name" value="ABC_transporter-like_ATP-bd"/>
</dbReference>
<keyword evidence="2 6" id="KW-0812">Transmembrane</keyword>
<dbReference type="PANTHER" id="PTHR43394">
    <property type="entry name" value="ATP-DEPENDENT PERMEASE MDL1, MITOCHONDRIAL"/>
    <property type="match status" value="1"/>
</dbReference>
<dbReference type="CDD" id="cd07346">
    <property type="entry name" value="ABC_6TM_exporters"/>
    <property type="match status" value="1"/>
</dbReference>
<dbReference type="InterPro" id="IPR011527">
    <property type="entry name" value="ABC1_TM_dom"/>
</dbReference>
<dbReference type="GO" id="GO:0005524">
    <property type="term" value="F:ATP binding"/>
    <property type="evidence" value="ECO:0007669"/>
    <property type="project" value="UniProtKB-KW"/>
</dbReference>
<name>A0ABP5GHN9_9ACTN</name>
<evidence type="ECO:0000259" key="7">
    <source>
        <dbReference type="PROSITE" id="PS50893"/>
    </source>
</evidence>
<feature type="transmembrane region" description="Helical" evidence="6">
    <location>
        <begin position="260"/>
        <end position="279"/>
    </location>
</feature>
<keyword evidence="9" id="KW-0547">Nucleotide-binding</keyword>
<dbReference type="RefSeq" id="WP_344668606.1">
    <property type="nucleotide sequence ID" value="NZ_BAAAQN010000037.1"/>
</dbReference>
<feature type="domain" description="ABC transmembrane type-1" evidence="8">
    <location>
        <begin position="34"/>
        <end position="314"/>
    </location>
</feature>
<dbReference type="Gene3D" id="1.20.1560.10">
    <property type="entry name" value="ABC transporter type 1, transmembrane domain"/>
    <property type="match status" value="1"/>
</dbReference>
<feature type="transmembrane region" description="Helical" evidence="6">
    <location>
        <begin position="29"/>
        <end position="49"/>
    </location>
</feature>
<feature type="transmembrane region" description="Helical" evidence="6">
    <location>
        <begin position="146"/>
        <end position="165"/>
    </location>
</feature>
<dbReference type="PROSITE" id="PS00211">
    <property type="entry name" value="ABC_TRANSPORTER_1"/>
    <property type="match status" value="1"/>
</dbReference>
<evidence type="ECO:0000259" key="8">
    <source>
        <dbReference type="PROSITE" id="PS50929"/>
    </source>
</evidence>
<gene>
    <name evidence="9" type="ORF">GCM10009839_55540</name>
</gene>
<feature type="region of interest" description="Disordered" evidence="5">
    <location>
        <begin position="440"/>
        <end position="471"/>
    </location>
</feature>
<evidence type="ECO:0000256" key="5">
    <source>
        <dbReference type="SAM" id="MobiDB-lite"/>
    </source>
</evidence>
<dbReference type="InterPro" id="IPR039421">
    <property type="entry name" value="Type_1_exporter"/>
</dbReference>
<dbReference type="Pfam" id="PF00664">
    <property type="entry name" value="ABC_membrane"/>
    <property type="match status" value="1"/>
</dbReference>
<dbReference type="PROSITE" id="PS50929">
    <property type="entry name" value="ABC_TM1F"/>
    <property type="match status" value="1"/>
</dbReference>
<dbReference type="PANTHER" id="PTHR43394:SF1">
    <property type="entry name" value="ATP-BINDING CASSETTE SUB-FAMILY B MEMBER 10, MITOCHONDRIAL"/>
    <property type="match status" value="1"/>
</dbReference>
<accession>A0ABP5GHN9</accession>
<keyword evidence="9" id="KW-0067">ATP-binding</keyword>
<feature type="transmembrane region" description="Helical" evidence="6">
    <location>
        <begin position="69"/>
        <end position="89"/>
    </location>
</feature>
<comment type="subcellular location">
    <subcellularLocation>
        <location evidence="1">Cell membrane</location>
        <topology evidence="1">Multi-pass membrane protein</topology>
    </subcellularLocation>
</comment>
<dbReference type="SUPFAM" id="SSF52540">
    <property type="entry name" value="P-loop containing nucleoside triphosphate hydrolases"/>
    <property type="match status" value="1"/>
</dbReference>
<dbReference type="PROSITE" id="PS50893">
    <property type="entry name" value="ABC_TRANSPORTER_2"/>
    <property type="match status" value="1"/>
</dbReference>
<evidence type="ECO:0000256" key="3">
    <source>
        <dbReference type="ARBA" id="ARBA00022989"/>
    </source>
</evidence>
<evidence type="ECO:0000256" key="1">
    <source>
        <dbReference type="ARBA" id="ARBA00004651"/>
    </source>
</evidence>
<dbReference type="Pfam" id="PF00005">
    <property type="entry name" value="ABC_tran"/>
    <property type="match status" value="1"/>
</dbReference>
<dbReference type="SUPFAM" id="SSF90123">
    <property type="entry name" value="ABC transporter transmembrane region"/>
    <property type="match status" value="1"/>
</dbReference>
<dbReference type="InterPro" id="IPR036640">
    <property type="entry name" value="ABC1_TM_sf"/>
</dbReference>
<reference evidence="10" key="1">
    <citation type="journal article" date="2019" name="Int. J. Syst. Evol. Microbiol.">
        <title>The Global Catalogue of Microorganisms (GCM) 10K type strain sequencing project: providing services to taxonomists for standard genome sequencing and annotation.</title>
        <authorList>
            <consortium name="The Broad Institute Genomics Platform"/>
            <consortium name="The Broad Institute Genome Sequencing Center for Infectious Disease"/>
            <person name="Wu L."/>
            <person name="Ma J."/>
        </authorList>
    </citation>
    <scope>NUCLEOTIDE SEQUENCE [LARGE SCALE GENOMIC DNA]</scope>
    <source>
        <strain evidence="10">JCM 16014</strain>
    </source>
</reference>
<dbReference type="InterPro" id="IPR017871">
    <property type="entry name" value="ABC_transporter-like_CS"/>
</dbReference>
<evidence type="ECO:0000313" key="10">
    <source>
        <dbReference type="Proteomes" id="UP001500751"/>
    </source>
</evidence>
<evidence type="ECO:0000256" key="2">
    <source>
        <dbReference type="ARBA" id="ARBA00022692"/>
    </source>
</evidence>
<evidence type="ECO:0000313" key="9">
    <source>
        <dbReference type="EMBL" id="GAA2044692.1"/>
    </source>
</evidence>
<dbReference type="EMBL" id="BAAAQN010000037">
    <property type="protein sequence ID" value="GAA2044692.1"/>
    <property type="molecule type" value="Genomic_DNA"/>
</dbReference>
<feature type="domain" description="ABC transporter" evidence="7">
    <location>
        <begin position="378"/>
        <end position="604"/>
    </location>
</feature>
<organism evidence="9 10">
    <name type="scientific">Catenulispora yoronensis</name>
    <dbReference type="NCBI Taxonomy" id="450799"/>
    <lineage>
        <taxon>Bacteria</taxon>
        <taxon>Bacillati</taxon>
        <taxon>Actinomycetota</taxon>
        <taxon>Actinomycetes</taxon>
        <taxon>Catenulisporales</taxon>
        <taxon>Catenulisporaceae</taxon>
        <taxon>Catenulispora</taxon>
    </lineage>
</organism>
<evidence type="ECO:0000256" key="4">
    <source>
        <dbReference type="ARBA" id="ARBA00023136"/>
    </source>
</evidence>
<dbReference type="InterPro" id="IPR027417">
    <property type="entry name" value="P-loop_NTPase"/>
</dbReference>
<protein>
    <submittedName>
        <fullName evidence="9">ABC transporter ATP-binding protein</fullName>
    </submittedName>
</protein>
<evidence type="ECO:0000256" key="6">
    <source>
        <dbReference type="SAM" id="Phobius"/>
    </source>
</evidence>
<feature type="compositionally biased region" description="Pro residues" evidence="5">
    <location>
        <begin position="452"/>
        <end position="464"/>
    </location>
</feature>
<keyword evidence="10" id="KW-1185">Reference proteome</keyword>
<comment type="caution">
    <text evidence="9">The sequence shown here is derived from an EMBL/GenBank/DDBJ whole genome shotgun (WGS) entry which is preliminary data.</text>
</comment>
<keyword evidence="4 6" id="KW-0472">Membrane</keyword>
<dbReference type="Gene3D" id="3.40.50.300">
    <property type="entry name" value="P-loop containing nucleotide triphosphate hydrolases"/>
    <property type="match status" value="1"/>
</dbReference>
<feature type="transmembrane region" description="Helical" evidence="6">
    <location>
        <begin position="171"/>
        <end position="190"/>
    </location>
</feature>
<keyword evidence="3 6" id="KW-1133">Transmembrane helix</keyword>
<sequence>MRHLPEPDPGTPDTRSATRFLFWLVRKQWTTMTLGAFWGVVWMVSQALMPAAVGRTIDAGVTAKNSGELWRWAAAVLALGCVTGVAGVLRHRCAVTNWLTASYRTVQLTARQATELGATLPSRIATGDVIAIGTADTSNIGSTMDVSARFTGALVSIVVVAVLLLAADLRIGLTVLIGVPLITALVGPLLKPMHRRQSEVRALQGRLTGRANDIVAGLRVLRGIGGEPEFAQRYRAESQQLRAAGVRVARVESLLESAQVLLPGLFVVGVTWLAARLAISGDITAGQLVAFYGYAAFLVIPLRTITEAWGRFLKAHVAATRVVTVLALRNPLRQGTESVPADASRTGPAAGTGALADTRTGVAFAPGTFTAVASADPAEAIDLADRLGRYRQAEGVTLDGVPVDALPLSRLRRRILVADNDARLFAGRLADELTPAANGVHCPIGAQRSPGQPIPPGQPTPSGQPTPISDPLVFSPTAALHTAAAEDIVEALPEGLDSAITERGRSFSGGQQQRLRLARALLADPEVLLLVEPTSAVDAHTEARIADRLARARSGRTTVVFTTSPLMLDRAENVVFLVGGRAVAEGRHRELLATVPAYRATVTREED</sequence>
<dbReference type="Proteomes" id="UP001500751">
    <property type="component" value="Unassembled WGS sequence"/>
</dbReference>
<proteinExistence type="predicted"/>